<protein>
    <submittedName>
        <fullName evidence="7">DgyrCDS12963</fullName>
    </submittedName>
</protein>
<organism evidence="7 8">
    <name type="scientific">Dimorphilus gyrociliatus</name>
    <dbReference type="NCBI Taxonomy" id="2664684"/>
    <lineage>
        <taxon>Eukaryota</taxon>
        <taxon>Metazoa</taxon>
        <taxon>Spiralia</taxon>
        <taxon>Lophotrochozoa</taxon>
        <taxon>Annelida</taxon>
        <taxon>Polychaeta</taxon>
        <taxon>Polychaeta incertae sedis</taxon>
        <taxon>Dinophilidae</taxon>
        <taxon>Dimorphilus</taxon>
    </lineage>
</organism>
<name>A0A7I8W9A0_9ANNE</name>
<feature type="domain" description="Receptor ligand binding region" evidence="6">
    <location>
        <begin position="43"/>
        <end position="392"/>
    </location>
</feature>
<keyword evidence="3" id="KW-1133">Transmembrane helix</keyword>
<keyword evidence="5" id="KW-0732">Signal</keyword>
<keyword evidence="8" id="KW-1185">Reference proteome</keyword>
<dbReference type="PANTHER" id="PTHR44755:SF8">
    <property type="entry name" value="RECEPTOR LIGAND BINDING REGION DOMAIN-CONTAINING PROTEIN"/>
    <property type="match status" value="1"/>
</dbReference>
<dbReference type="Proteomes" id="UP000549394">
    <property type="component" value="Unassembled WGS sequence"/>
</dbReference>
<dbReference type="EMBL" id="CAJFCJ010000022">
    <property type="protein sequence ID" value="CAD5124700.1"/>
    <property type="molecule type" value="Genomic_DNA"/>
</dbReference>
<dbReference type="GO" id="GO:0038023">
    <property type="term" value="F:signaling receptor activity"/>
    <property type="evidence" value="ECO:0007669"/>
    <property type="project" value="TreeGrafter"/>
</dbReference>
<evidence type="ECO:0000313" key="7">
    <source>
        <dbReference type="EMBL" id="CAD5124700.1"/>
    </source>
</evidence>
<evidence type="ECO:0000313" key="8">
    <source>
        <dbReference type="Proteomes" id="UP000549394"/>
    </source>
</evidence>
<evidence type="ECO:0000256" key="3">
    <source>
        <dbReference type="ARBA" id="ARBA00022989"/>
    </source>
</evidence>
<evidence type="ECO:0000256" key="4">
    <source>
        <dbReference type="ARBA" id="ARBA00023136"/>
    </source>
</evidence>
<dbReference type="InterPro" id="IPR052612">
    <property type="entry name" value="ANP_Clearance_Receptor"/>
</dbReference>
<comment type="caution">
    <text evidence="7">The sequence shown here is derived from an EMBL/GenBank/DDBJ whole genome shotgun (WGS) entry which is preliminary data.</text>
</comment>
<evidence type="ECO:0000259" key="6">
    <source>
        <dbReference type="Pfam" id="PF01094"/>
    </source>
</evidence>
<sequence>MFLFFSAIFLFRGCICSVEIKVGAALLDDSFSQSPLTVQTFGGAINIALEDCRRNDLVNRTYKLSLVWVNDFCDSRNGPKVHFDLIEQEKVDILLGTVCSWVTKLTAPYALYKNIMVYSMSSADRDLQNKTIYANLVRAGAPNIDTIGFSVVKVLEHFNWKTVSIMSVSENYCGLGIKSVENIIRNRKDFRLAETFLMKLNDSKDALESALRKISMTSRIVVVCLRQIQIREMIQIANKLGMSANQYIFLYFTLVPDEFTVRPWGNIIKNNEEKKIKDGFESLIQLTLSSLAGPTVDKFLSRIPLESSKYPFYKREYLEKNWTVTGYSVFAYEVTYLLCNIINETVSQGKSVKDIDWMMSITKNRKFKTKFGDGTIDSNGDRLPNYLLWRYDTTTGSYRQWLNITFNTEIHSNRSEINTIYNHKWSTKNQLPPPDIPLCGFKHELCPPTPKGSIKMTQL</sequence>
<dbReference type="AlphaFoldDB" id="A0A7I8W9A0"/>
<reference evidence="7 8" key="1">
    <citation type="submission" date="2020-08" db="EMBL/GenBank/DDBJ databases">
        <authorList>
            <person name="Hejnol A."/>
        </authorList>
    </citation>
    <scope>NUCLEOTIDE SEQUENCE [LARGE SCALE GENOMIC DNA]</scope>
</reference>
<dbReference type="CDD" id="cd06352">
    <property type="entry name" value="PBP1_NPR_GC-like"/>
    <property type="match status" value="1"/>
</dbReference>
<feature type="signal peptide" evidence="5">
    <location>
        <begin position="1"/>
        <end position="17"/>
    </location>
</feature>
<dbReference type="InterPro" id="IPR001828">
    <property type="entry name" value="ANF_lig-bd_rcpt"/>
</dbReference>
<keyword evidence="4" id="KW-0472">Membrane</keyword>
<evidence type="ECO:0000256" key="5">
    <source>
        <dbReference type="SAM" id="SignalP"/>
    </source>
</evidence>
<evidence type="ECO:0000256" key="1">
    <source>
        <dbReference type="ARBA" id="ARBA00004370"/>
    </source>
</evidence>
<dbReference type="Pfam" id="PF01094">
    <property type="entry name" value="ANF_receptor"/>
    <property type="match status" value="1"/>
</dbReference>
<dbReference type="GO" id="GO:0017046">
    <property type="term" value="F:peptide hormone binding"/>
    <property type="evidence" value="ECO:0007669"/>
    <property type="project" value="TreeGrafter"/>
</dbReference>
<proteinExistence type="predicted"/>
<keyword evidence="2" id="KW-0812">Transmembrane</keyword>
<gene>
    <name evidence="7" type="ORF">DGYR_LOCUS12199</name>
</gene>
<comment type="subcellular location">
    <subcellularLocation>
        <location evidence="1">Membrane</location>
    </subcellularLocation>
</comment>
<evidence type="ECO:0000256" key="2">
    <source>
        <dbReference type="ARBA" id="ARBA00022692"/>
    </source>
</evidence>
<dbReference type="InterPro" id="IPR028082">
    <property type="entry name" value="Peripla_BP_I"/>
</dbReference>
<dbReference type="GO" id="GO:0007165">
    <property type="term" value="P:signal transduction"/>
    <property type="evidence" value="ECO:0007669"/>
    <property type="project" value="TreeGrafter"/>
</dbReference>
<dbReference type="GO" id="GO:0016020">
    <property type="term" value="C:membrane"/>
    <property type="evidence" value="ECO:0007669"/>
    <property type="project" value="UniProtKB-SubCell"/>
</dbReference>
<accession>A0A7I8W9A0</accession>
<dbReference type="Gene3D" id="3.40.50.2300">
    <property type="match status" value="2"/>
</dbReference>
<dbReference type="SUPFAM" id="SSF53822">
    <property type="entry name" value="Periplasmic binding protein-like I"/>
    <property type="match status" value="1"/>
</dbReference>
<dbReference type="OrthoDB" id="1890790at2759"/>
<feature type="chain" id="PRO_5029893653" evidence="5">
    <location>
        <begin position="18"/>
        <end position="459"/>
    </location>
</feature>
<dbReference type="PANTHER" id="PTHR44755">
    <property type="entry name" value="NATRIURETIC PEPTIDE RECEPTOR 3-RELATED"/>
    <property type="match status" value="1"/>
</dbReference>